<name>W8P182_9EURY</name>
<dbReference type="EMBL" id="CP007264">
    <property type="protein sequence ID" value="AHL22511.1"/>
    <property type="molecule type" value="Genomic_DNA"/>
</dbReference>
<evidence type="ECO:0000313" key="2">
    <source>
        <dbReference type="Proteomes" id="UP000019434"/>
    </source>
</evidence>
<evidence type="ECO:0000313" key="1">
    <source>
        <dbReference type="EMBL" id="AHL22511.1"/>
    </source>
</evidence>
<dbReference type="KEGG" id="tnu:BD01_0889"/>
<protein>
    <submittedName>
        <fullName evidence="1">Uncharacterized protein</fullName>
    </submittedName>
</protein>
<reference evidence="1 2" key="1">
    <citation type="submission" date="2014-02" db="EMBL/GenBank/DDBJ databases">
        <title>Genome Sequence of an Hyperthermophilic Archaeon, Thermococcus nautili 30-1, producing viral vesicles.</title>
        <authorList>
            <person name="Oberto J."/>
            <person name="Gaudin M."/>
            <person name="Cossu M."/>
            <person name="Gorlas A."/>
            <person name="Slesarev A."/>
            <person name="Marguet E."/>
            <person name="Forterre P."/>
        </authorList>
    </citation>
    <scope>NUCLEOTIDE SEQUENCE [LARGE SCALE GENOMIC DNA]</scope>
    <source>
        <strain evidence="1 2">30-1</strain>
    </source>
</reference>
<organism evidence="1 2">
    <name type="scientific">Thermococcus nautili</name>
    <dbReference type="NCBI Taxonomy" id="195522"/>
    <lineage>
        <taxon>Archaea</taxon>
        <taxon>Methanobacteriati</taxon>
        <taxon>Methanobacteriota</taxon>
        <taxon>Thermococci</taxon>
        <taxon>Thermococcales</taxon>
        <taxon>Thermococcaceae</taxon>
        <taxon>Thermococcus</taxon>
    </lineage>
</organism>
<keyword evidence="2" id="KW-1185">Reference proteome</keyword>
<sequence>MLAEIFGYLSRLLLQGNHTW</sequence>
<proteinExistence type="predicted"/>
<dbReference type="Proteomes" id="UP000019434">
    <property type="component" value="Chromosome"/>
</dbReference>
<accession>W8P182</accession>
<gene>
    <name evidence="1" type="ORF">BD01_0889</name>
</gene>
<dbReference type="HOGENOM" id="CLU_3428064_0_0_2"/>
<dbReference type="AlphaFoldDB" id="W8P182"/>